<comment type="caution">
    <text evidence="2">The sequence shown here is derived from an EMBL/GenBank/DDBJ whole genome shotgun (WGS) entry which is preliminary data.</text>
</comment>
<keyword evidence="1" id="KW-0472">Membrane</keyword>
<gene>
    <name evidence="2" type="ORF">OIU80_10000</name>
</gene>
<name>A0A9X2ZQ30_9FLAO</name>
<dbReference type="AlphaFoldDB" id="A0A9X2ZQ30"/>
<evidence type="ECO:0000313" key="2">
    <source>
        <dbReference type="EMBL" id="MCV9932616.1"/>
    </source>
</evidence>
<evidence type="ECO:0000313" key="3">
    <source>
        <dbReference type="Proteomes" id="UP001151133"/>
    </source>
</evidence>
<keyword evidence="1" id="KW-1133">Transmembrane helix</keyword>
<keyword evidence="3" id="KW-1185">Reference proteome</keyword>
<organism evidence="2 3">
    <name type="scientific">Flavobacterium frigoritolerans</name>
    <dbReference type="NCBI Taxonomy" id="2987686"/>
    <lineage>
        <taxon>Bacteria</taxon>
        <taxon>Pseudomonadati</taxon>
        <taxon>Bacteroidota</taxon>
        <taxon>Flavobacteriia</taxon>
        <taxon>Flavobacteriales</taxon>
        <taxon>Flavobacteriaceae</taxon>
        <taxon>Flavobacterium</taxon>
    </lineage>
</organism>
<feature type="transmembrane region" description="Helical" evidence="1">
    <location>
        <begin position="47"/>
        <end position="65"/>
    </location>
</feature>
<sequence>MEPSKLEKEFREKLNVREIKPSDKAWDRLDAMLNVAEEVKPKRKHTWMYVAAGFIGFLLVCTVYFNQRETTVHNPENDIVVKEVQVKDSIAKPNNIIEDKIILKPLKSNAVVVKETEEVHERKSEKVNQNRINQNQVAERSIIKETNRENWKNNQKTESKINQIAIADNSKNATVDQLLTSAEKTLAMDKGVQQKNKVKINANDLLSQVDGELELSFREKVINKVNKNYQTVKVALANRNVEE</sequence>
<evidence type="ECO:0000256" key="1">
    <source>
        <dbReference type="SAM" id="Phobius"/>
    </source>
</evidence>
<dbReference type="Proteomes" id="UP001151133">
    <property type="component" value="Unassembled WGS sequence"/>
</dbReference>
<dbReference type="EMBL" id="JAOZEV010000006">
    <property type="protein sequence ID" value="MCV9932616.1"/>
    <property type="molecule type" value="Genomic_DNA"/>
</dbReference>
<accession>A0A9X2ZQ30</accession>
<proteinExistence type="predicted"/>
<reference evidence="2" key="1">
    <citation type="submission" date="2022-10" db="EMBL/GenBank/DDBJ databases">
        <title>Two novel species of Flavobacterium.</title>
        <authorList>
            <person name="Liu Q."/>
            <person name="Xin Y.-H."/>
        </authorList>
    </citation>
    <scope>NUCLEOTIDE SEQUENCE</scope>
    <source>
        <strain evidence="2">LS1R47</strain>
    </source>
</reference>
<protein>
    <submittedName>
        <fullName evidence="2">Uncharacterized protein</fullName>
    </submittedName>
</protein>
<keyword evidence="1" id="KW-0812">Transmembrane</keyword>
<dbReference type="RefSeq" id="WP_264286871.1">
    <property type="nucleotide sequence ID" value="NZ_JAOZEV010000006.1"/>
</dbReference>